<reference evidence="5" key="1">
    <citation type="submission" date="2025-08" db="UniProtKB">
        <authorList>
            <consortium name="RefSeq"/>
        </authorList>
    </citation>
    <scope>IDENTIFICATION</scope>
    <source>
        <tissue evidence="5">Whole Larva</tissue>
    </source>
</reference>
<keyword evidence="1 2" id="KW-0193">Cuticle</keyword>
<evidence type="ECO:0000256" key="2">
    <source>
        <dbReference type="PROSITE-ProRule" id="PRU00497"/>
    </source>
</evidence>
<name>A0ABM1NG27_NICVS</name>
<dbReference type="PROSITE" id="PS51155">
    <property type="entry name" value="CHIT_BIND_RR_2"/>
    <property type="match status" value="1"/>
</dbReference>
<evidence type="ECO:0000256" key="3">
    <source>
        <dbReference type="SAM" id="SignalP"/>
    </source>
</evidence>
<dbReference type="RefSeq" id="XP_017785777.1">
    <property type="nucleotide sequence ID" value="XM_017930288.1"/>
</dbReference>
<feature type="signal peptide" evidence="3">
    <location>
        <begin position="1"/>
        <end position="16"/>
    </location>
</feature>
<dbReference type="Pfam" id="PF00379">
    <property type="entry name" value="Chitin_bind_4"/>
    <property type="match status" value="1"/>
</dbReference>
<gene>
    <name evidence="5" type="primary">LOC108568938</name>
</gene>
<evidence type="ECO:0000256" key="1">
    <source>
        <dbReference type="ARBA" id="ARBA00022460"/>
    </source>
</evidence>
<keyword evidence="3" id="KW-0732">Signal</keyword>
<dbReference type="GeneID" id="108568938"/>
<accession>A0ABM1NG27</accession>
<evidence type="ECO:0000313" key="4">
    <source>
        <dbReference type="Proteomes" id="UP000695000"/>
    </source>
</evidence>
<sequence>MYAIILLLCFIVYGIALPIENSDLVSFQYDQYHVDENGMGSYKFSFESNDGIARHEEGQVQNPDSEDAELVVKGAYAFRTPDGVVHSYLYTADKNGFHISEIPVIGSKINTPLLNSLGGGGI</sequence>
<dbReference type="InterPro" id="IPR050468">
    <property type="entry name" value="Cuticle_Struct_Prot"/>
</dbReference>
<dbReference type="PRINTS" id="PR00947">
    <property type="entry name" value="CUTICLE"/>
</dbReference>
<dbReference type="InterPro" id="IPR000618">
    <property type="entry name" value="Insect_cuticle"/>
</dbReference>
<keyword evidence="4" id="KW-1185">Reference proteome</keyword>
<evidence type="ECO:0000313" key="5">
    <source>
        <dbReference type="RefSeq" id="XP_017785777.1"/>
    </source>
</evidence>
<proteinExistence type="predicted"/>
<organism evidence="4 5">
    <name type="scientific">Nicrophorus vespilloides</name>
    <name type="common">Boreal carrion beetle</name>
    <dbReference type="NCBI Taxonomy" id="110193"/>
    <lineage>
        <taxon>Eukaryota</taxon>
        <taxon>Metazoa</taxon>
        <taxon>Ecdysozoa</taxon>
        <taxon>Arthropoda</taxon>
        <taxon>Hexapoda</taxon>
        <taxon>Insecta</taxon>
        <taxon>Pterygota</taxon>
        <taxon>Neoptera</taxon>
        <taxon>Endopterygota</taxon>
        <taxon>Coleoptera</taxon>
        <taxon>Polyphaga</taxon>
        <taxon>Staphyliniformia</taxon>
        <taxon>Silphidae</taxon>
        <taxon>Nicrophorinae</taxon>
        <taxon>Nicrophorus</taxon>
    </lineage>
</organism>
<feature type="chain" id="PRO_5047477118" evidence="3">
    <location>
        <begin position="17"/>
        <end position="122"/>
    </location>
</feature>
<dbReference type="PANTHER" id="PTHR10380:SF173">
    <property type="entry name" value="CUTICULAR PROTEIN 47EF, ISOFORM C-RELATED"/>
    <property type="match status" value="1"/>
</dbReference>
<protein>
    <submittedName>
        <fullName evidence="5">Endocuticle structural glycoprotein ABD-5-like</fullName>
    </submittedName>
</protein>
<dbReference type="PANTHER" id="PTHR10380">
    <property type="entry name" value="CUTICLE PROTEIN"/>
    <property type="match status" value="1"/>
</dbReference>
<dbReference type="Proteomes" id="UP000695000">
    <property type="component" value="Unplaced"/>
</dbReference>